<dbReference type="Proteomes" id="UP001060085">
    <property type="component" value="Linkage Group LG07"/>
</dbReference>
<evidence type="ECO:0000313" key="1">
    <source>
        <dbReference type="EMBL" id="KAI5654550.1"/>
    </source>
</evidence>
<evidence type="ECO:0000313" key="2">
    <source>
        <dbReference type="Proteomes" id="UP001060085"/>
    </source>
</evidence>
<accession>A0ACC0A0W3</accession>
<name>A0ACC0A0W3_CATRO</name>
<protein>
    <submittedName>
        <fullName evidence="1">Uncharacterized protein</fullName>
    </submittedName>
</protein>
<keyword evidence="2" id="KW-1185">Reference proteome</keyword>
<reference evidence="2" key="1">
    <citation type="journal article" date="2023" name="Nat. Plants">
        <title>Single-cell RNA sequencing provides a high-resolution roadmap for understanding the multicellular compartmentation of specialized metabolism.</title>
        <authorList>
            <person name="Sun S."/>
            <person name="Shen X."/>
            <person name="Li Y."/>
            <person name="Li Y."/>
            <person name="Wang S."/>
            <person name="Li R."/>
            <person name="Zhang H."/>
            <person name="Shen G."/>
            <person name="Guo B."/>
            <person name="Wei J."/>
            <person name="Xu J."/>
            <person name="St-Pierre B."/>
            <person name="Chen S."/>
            <person name="Sun C."/>
        </authorList>
    </citation>
    <scope>NUCLEOTIDE SEQUENCE [LARGE SCALE GENOMIC DNA]</scope>
</reference>
<gene>
    <name evidence="1" type="ORF">M9H77_31737</name>
</gene>
<proteinExistence type="predicted"/>
<dbReference type="EMBL" id="CM044707">
    <property type="protein sequence ID" value="KAI5654550.1"/>
    <property type="molecule type" value="Genomic_DNA"/>
</dbReference>
<organism evidence="1 2">
    <name type="scientific">Catharanthus roseus</name>
    <name type="common">Madagascar periwinkle</name>
    <name type="synonym">Vinca rosea</name>
    <dbReference type="NCBI Taxonomy" id="4058"/>
    <lineage>
        <taxon>Eukaryota</taxon>
        <taxon>Viridiplantae</taxon>
        <taxon>Streptophyta</taxon>
        <taxon>Embryophyta</taxon>
        <taxon>Tracheophyta</taxon>
        <taxon>Spermatophyta</taxon>
        <taxon>Magnoliopsida</taxon>
        <taxon>eudicotyledons</taxon>
        <taxon>Gunneridae</taxon>
        <taxon>Pentapetalae</taxon>
        <taxon>asterids</taxon>
        <taxon>lamiids</taxon>
        <taxon>Gentianales</taxon>
        <taxon>Apocynaceae</taxon>
        <taxon>Rauvolfioideae</taxon>
        <taxon>Vinceae</taxon>
        <taxon>Catharanthinae</taxon>
        <taxon>Catharanthus</taxon>
    </lineage>
</organism>
<comment type="caution">
    <text evidence="1">The sequence shown here is derived from an EMBL/GenBank/DDBJ whole genome shotgun (WGS) entry which is preliminary data.</text>
</comment>
<sequence length="70" mass="7687">MTNNFRAAGDHLASDLLQLLTPPGATFRLTMPATIPKRTITEALKILIGAASVPDYLCGCNFWLENFLNH</sequence>